<keyword evidence="2" id="KW-0472">Membrane</keyword>
<dbReference type="SUPFAM" id="SSF89796">
    <property type="entry name" value="CoA-transferase family III (CaiB/BaiF)"/>
    <property type="match status" value="1"/>
</dbReference>
<keyword evidence="2" id="KW-1133">Transmembrane helix</keyword>
<evidence type="ECO:0000256" key="2">
    <source>
        <dbReference type="SAM" id="Phobius"/>
    </source>
</evidence>
<dbReference type="GeneID" id="100378405"/>
<reference evidence="4" key="1">
    <citation type="submission" date="2025-08" db="UniProtKB">
        <authorList>
            <consortium name="RefSeq"/>
        </authorList>
    </citation>
    <scope>IDENTIFICATION</scope>
    <source>
        <tissue evidence="4">Testes</tissue>
    </source>
</reference>
<feature type="transmembrane region" description="Helical" evidence="2">
    <location>
        <begin position="151"/>
        <end position="172"/>
    </location>
</feature>
<dbReference type="Pfam" id="PF02515">
    <property type="entry name" value="CoA_transf_3"/>
    <property type="match status" value="1"/>
</dbReference>
<dbReference type="InterPro" id="IPR003673">
    <property type="entry name" value="CoA-Trfase_fam_III"/>
</dbReference>
<proteinExistence type="inferred from homology"/>
<dbReference type="PANTHER" id="PTHR48228">
    <property type="entry name" value="SUCCINYL-COA--D-CITRAMALATE COA-TRANSFERASE"/>
    <property type="match status" value="1"/>
</dbReference>
<gene>
    <name evidence="4" type="primary">LOC100378405</name>
</gene>
<dbReference type="PANTHER" id="PTHR48228:SF5">
    <property type="entry name" value="ALPHA-METHYLACYL-COA RACEMASE"/>
    <property type="match status" value="1"/>
</dbReference>
<dbReference type="InterPro" id="IPR044855">
    <property type="entry name" value="CoA-Trfase_III_dom3_sf"/>
</dbReference>
<protein>
    <submittedName>
        <fullName evidence="4">Alpha-methylacyl-CoA racemase-like</fullName>
    </submittedName>
</protein>
<sequence>MILSDVKVIEFGGLAPGPFAGMILADYGADVIKIERTGNMEVTSRPLLSRGKRSIVLDLKSSEGLKIAKKLCLASDVLIEPFRPGVMEKLGLGPTVLLKHNPGLIYARLTGFGQSGKYSQMAGHDINYLAMSGLLSRLGRYNENPMAPLNLMADFAGGGLMCVLGIVLALFVRSRTGNGQVIDANMVDGCAYIGSWIFQGKNTFAIWPSNERGQNLLDTGAPFYETYRTKDNKHMAVGAIEPQFYAQLLNGLGLADDEDLPGQMEMYKWPEMKEKFNQIFATKTQDEWCTIFDGTDACVTPVPTLEEAVQHSHNRDRKLFLTNEIGEAEPRPAPLMSKTPGVSSVKPTPLPGQHTQQILSNLGYSKQQISQLIKDEIVAVKLASSL</sequence>
<evidence type="ECO:0000313" key="3">
    <source>
        <dbReference type="Proteomes" id="UP000694865"/>
    </source>
</evidence>
<organism evidence="3 4">
    <name type="scientific">Saccoglossus kowalevskii</name>
    <name type="common">Acorn worm</name>
    <dbReference type="NCBI Taxonomy" id="10224"/>
    <lineage>
        <taxon>Eukaryota</taxon>
        <taxon>Metazoa</taxon>
        <taxon>Hemichordata</taxon>
        <taxon>Enteropneusta</taxon>
        <taxon>Harrimaniidae</taxon>
        <taxon>Saccoglossus</taxon>
    </lineage>
</organism>
<comment type="similarity">
    <text evidence="1">Belongs to the CoA-transferase III family.</text>
</comment>
<dbReference type="Gene3D" id="3.40.50.10540">
    <property type="entry name" value="Crotonobetainyl-coa:carnitine coa-transferase, domain 1"/>
    <property type="match status" value="1"/>
</dbReference>
<accession>A0ABM0GJ01</accession>
<dbReference type="InterPro" id="IPR050509">
    <property type="entry name" value="CoA-transferase_III"/>
</dbReference>
<dbReference type="Gene3D" id="3.30.1540.10">
    <property type="entry name" value="formyl-coa transferase, domain 3"/>
    <property type="match status" value="1"/>
</dbReference>
<dbReference type="RefSeq" id="XP_002730894.1">
    <property type="nucleotide sequence ID" value="XM_002730848.1"/>
</dbReference>
<keyword evidence="3" id="KW-1185">Reference proteome</keyword>
<keyword evidence="2" id="KW-0812">Transmembrane</keyword>
<dbReference type="InterPro" id="IPR023606">
    <property type="entry name" value="CoA-Trfase_III_dom_1_sf"/>
</dbReference>
<name>A0ABM0GJ01_SACKO</name>
<evidence type="ECO:0000256" key="1">
    <source>
        <dbReference type="ARBA" id="ARBA00008383"/>
    </source>
</evidence>
<evidence type="ECO:0000313" key="4">
    <source>
        <dbReference type="RefSeq" id="XP_002730894.1"/>
    </source>
</evidence>
<dbReference type="Proteomes" id="UP000694865">
    <property type="component" value="Unplaced"/>
</dbReference>